<feature type="transmembrane region" description="Helical" evidence="5">
    <location>
        <begin position="95"/>
        <end position="119"/>
    </location>
</feature>
<feature type="transmembrane region" description="Helical" evidence="5">
    <location>
        <begin position="265"/>
        <end position="287"/>
    </location>
</feature>
<keyword evidence="7" id="KW-1185">Reference proteome</keyword>
<dbReference type="CDD" id="cd16914">
    <property type="entry name" value="EcfT"/>
    <property type="match status" value="1"/>
</dbReference>
<evidence type="ECO:0000313" key="7">
    <source>
        <dbReference type="Proteomes" id="UP000077355"/>
    </source>
</evidence>
<feature type="transmembrane region" description="Helical" evidence="5">
    <location>
        <begin position="12"/>
        <end position="45"/>
    </location>
</feature>
<dbReference type="InterPro" id="IPR003339">
    <property type="entry name" value="ABC/ECF_trnsptr_transmembrane"/>
</dbReference>
<protein>
    <submittedName>
        <fullName evidence="6">Cobalt transporter</fullName>
    </submittedName>
</protein>
<keyword evidence="3 5" id="KW-1133">Transmembrane helix</keyword>
<dbReference type="GO" id="GO:0005886">
    <property type="term" value="C:plasma membrane"/>
    <property type="evidence" value="ECO:0007669"/>
    <property type="project" value="UniProtKB-ARBA"/>
</dbReference>
<comment type="subcellular location">
    <subcellularLocation>
        <location evidence="1">Membrane</location>
        <topology evidence="1">Multi-pass membrane protein</topology>
    </subcellularLocation>
</comment>
<dbReference type="Pfam" id="PF02361">
    <property type="entry name" value="CbiQ"/>
    <property type="match status" value="1"/>
</dbReference>
<dbReference type="Proteomes" id="UP000077355">
    <property type="component" value="Unassembled WGS sequence"/>
</dbReference>
<reference evidence="6 7" key="1">
    <citation type="submission" date="2016-03" db="EMBL/GenBank/DDBJ databases">
        <title>Draft genome sequence of Paenibacillus antarcticus CECT 5836.</title>
        <authorList>
            <person name="Shin S.-K."/>
            <person name="Yi H."/>
        </authorList>
    </citation>
    <scope>NUCLEOTIDE SEQUENCE [LARGE SCALE GENOMIC DNA]</scope>
    <source>
        <strain evidence="6 7">CECT 5836</strain>
    </source>
</reference>
<evidence type="ECO:0000256" key="4">
    <source>
        <dbReference type="ARBA" id="ARBA00023136"/>
    </source>
</evidence>
<name>A0A168LVZ9_9BACL</name>
<dbReference type="OrthoDB" id="2039442at2"/>
<sequence length="296" mass="33470">MKDSFATFHPIVNFMYFVVILLFSMIFMHPIFQVIALISAITYSIMLKGNSAIKFNLLYMIPLLLIMALMNPAFNHEGSTILFYLNNGNPITLESILFGMAAACMFVTIVIWFSCYNIVMTSDKFIYLFGKVLPALSLILSMVLRFVPRYVAQIKVISNAQKCVGRDISQGNILQRARNGITILSIMTTWALENAIETADSMKSRGYGLPNRTSFSIFRFDSRDKIVLMIMLGLTIMVVIGGARGENTIRFFPSIKMVAMTPLSMVVYLVYFVLCMIPVIINVVEVMKWKSIQSKM</sequence>
<evidence type="ECO:0000256" key="5">
    <source>
        <dbReference type="SAM" id="Phobius"/>
    </source>
</evidence>
<keyword evidence="2 5" id="KW-0812">Transmembrane</keyword>
<organism evidence="6 7">
    <name type="scientific">Paenibacillus antarcticus</name>
    <dbReference type="NCBI Taxonomy" id="253703"/>
    <lineage>
        <taxon>Bacteria</taxon>
        <taxon>Bacillati</taxon>
        <taxon>Bacillota</taxon>
        <taxon>Bacilli</taxon>
        <taxon>Bacillales</taxon>
        <taxon>Paenibacillaceae</taxon>
        <taxon>Paenibacillus</taxon>
    </lineage>
</organism>
<keyword evidence="4 5" id="KW-0472">Membrane</keyword>
<comment type="caution">
    <text evidence="6">The sequence shown here is derived from an EMBL/GenBank/DDBJ whole genome shotgun (WGS) entry which is preliminary data.</text>
</comment>
<gene>
    <name evidence="6" type="ORF">PBAT_16965</name>
</gene>
<accession>A0A168LVZ9</accession>
<evidence type="ECO:0000256" key="3">
    <source>
        <dbReference type="ARBA" id="ARBA00022989"/>
    </source>
</evidence>
<evidence type="ECO:0000313" key="6">
    <source>
        <dbReference type="EMBL" id="OAB43914.1"/>
    </source>
</evidence>
<dbReference type="EMBL" id="LVJI01000024">
    <property type="protein sequence ID" value="OAB43914.1"/>
    <property type="molecule type" value="Genomic_DNA"/>
</dbReference>
<feature type="transmembrane region" description="Helical" evidence="5">
    <location>
        <begin position="57"/>
        <end position="74"/>
    </location>
</feature>
<feature type="transmembrane region" description="Helical" evidence="5">
    <location>
        <begin position="125"/>
        <end position="147"/>
    </location>
</feature>
<evidence type="ECO:0000256" key="2">
    <source>
        <dbReference type="ARBA" id="ARBA00022692"/>
    </source>
</evidence>
<dbReference type="AlphaFoldDB" id="A0A168LVZ9"/>
<evidence type="ECO:0000256" key="1">
    <source>
        <dbReference type="ARBA" id="ARBA00004141"/>
    </source>
</evidence>
<feature type="transmembrane region" description="Helical" evidence="5">
    <location>
        <begin position="226"/>
        <end position="245"/>
    </location>
</feature>
<dbReference type="RefSeq" id="WP_068651098.1">
    <property type="nucleotide sequence ID" value="NZ_CP043611.1"/>
</dbReference>
<proteinExistence type="predicted"/>